<accession>A0A9D4QFH6</accession>
<reference evidence="2" key="1">
    <citation type="journal article" date="2020" name="Cell">
        <title>Large-Scale Comparative Analyses of Tick Genomes Elucidate Their Genetic Diversity and Vector Capacities.</title>
        <authorList>
            <consortium name="Tick Genome and Microbiome Consortium (TIGMIC)"/>
            <person name="Jia N."/>
            <person name="Wang J."/>
            <person name="Shi W."/>
            <person name="Du L."/>
            <person name="Sun Y."/>
            <person name="Zhan W."/>
            <person name="Jiang J.F."/>
            <person name="Wang Q."/>
            <person name="Zhang B."/>
            <person name="Ji P."/>
            <person name="Bell-Sakyi L."/>
            <person name="Cui X.M."/>
            <person name="Yuan T.T."/>
            <person name="Jiang B.G."/>
            <person name="Yang W.F."/>
            <person name="Lam T.T."/>
            <person name="Chang Q.C."/>
            <person name="Ding S.J."/>
            <person name="Wang X.J."/>
            <person name="Zhu J.G."/>
            <person name="Ruan X.D."/>
            <person name="Zhao L."/>
            <person name="Wei J.T."/>
            <person name="Ye R.Z."/>
            <person name="Que T.C."/>
            <person name="Du C.H."/>
            <person name="Zhou Y.H."/>
            <person name="Cheng J.X."/>
            <person name="Dai P.F."/>
            <person name="Guo W.B."/>
            <person name="Han X.H."/>
            <person name="Huang E.J."/>
            <person name="Li L.F."/>
            <person name="Wei W."/>
            <person name="Gao Y.C."/>
            <person name="Liu J.Z."/>
            <person name="Shao H.Z."/>
            <person name="Wang X."/>
            <person name="Wang C.C."/>
            <person name="Yang T.C."/>
            <person name="Huo Q.B."/>
            <person name="Li W."/>
            <person name="Chen H.Y."/>
            <person name="Chen S.E."/>
            <person name="Zhou L.G."/>
            <person name="Ni X.B."/>
            <person name="Tian J.H."/>
            <person name="Sheng Y."/>
            <person name="Liu T."/>
            <person name="Pan Y.S."/>
            <person name="Xia L.Y."/>
            <person name="Li J."/>
            <person name="Zhao F."/>
            <person name="Cao W.C."/>
        </authorList>
    </citation>
    <scope>NUCLEOTIDE SEQUENCE</scope>
    <source>
        <strain evidence="2">Rsan-2018</strain>
    </source>
</reference>
<dbReference type="PROSITE" id="PS50800">
    <property type="entry name" value="SAP"/>
    <property type="match status" value="1"/>
</dbReference>
<dbReference type="VEuPathDB" id="VectorBase:RSAN_040468"/>
<evidence type="ECO:0000313" key="2">
    <source>
        <dbReference type="EMBL" id="KAH7981897.1"/>
    </source>
</evidence>
<organism evidence="2 3">
    <name type="scientific">Rhipicephalus sanguineus</name>
    <name type="common">Brown dog tick</name>
    <name type="synonym">Ixodes sanguineus</name>
    <dbReference type="NCBI Taxonomy" id="34632"/>
    <lineage>
        <taxon>Eukaryota</taxon>
        <taxon>Metazoa</taxon>
        <taxon>Ecdysozoa</taxon>
        <taxon>Arthropoda</taxon>
        <taxon>Chelicerata</taxon>
        <taxon>Arachnida</taxon>
        <taxon>Acari</taxon>
        <taxon>Parasitiformes</taxon>
        <taxon>Ixodida</taxon>
        <taxon>Ixodoidea</taxon>
        <taxon>Ixodidae</taxon>
        <taxon>Rhipicephalinae</taxon>
        <taxon>Rhipicephalus</taxon>
        <taxon>Rhipicephalus</taxon>
    </lineage>
</organism>
<dbReference type="GO" id="GO:0061574">
    <property type="term" value="C:ASAP complex"/>
    <property type="evidence" value="ECO:0007669"/>
    <property type="project" value="TreeGrafter"/>
</dbReference>
<dbReference type="PANTHER" id="PTHR46589:SF1">
    <property type="entry name" value="APOPTOTIC CHROMATIN CONDENSATION INDUCER IN THE NUCLEUS"/>
    <property type="match status" value="1"/>
</dbReference>
<comment type="caution">
    <text evidence="2">The sequence shown here is derived from an EMBL/GenBank/DDBJ whole genome shotgun (WGS) entry which is preliminary data.</text>
</comment>
<dbReference type="Gene3D" id="1.10.720.30">
    <property type="entry name" value="SAP domain"/>
    <property type="match status" value="1"/>
</dbReference>
<name>A0A9D4QFH6_RHISA</name>
<dbReference type="Pfam" id="PF02037">
    <property type="entry name" value="SAP"/>
    <property type="match status" value="1"/>
</dbReference>
<dbReference type="InterPro" id="IPR036361">
    <property type="entry name" value="SAP_dom_sf"/>
</dbReference>
<dbReference type="GO" id="GO:0003723">
    <property type="term" value="F:RNA binding"/>
    <property type="evidence" value="ECO:0007669"/>
    <property type="project" value="TreeGrafter"/>
</dbReference>
<dbReference type="InterPro" id="IPR052793">
    <property type="entry name" value="EJC-associated_protein"/>
</dbReference>
<dbReference type="EMBL" id="JABSTV010001245">
    <property type="protein sequence ID" value="KAH7981897.1"/>
    <property type="molecule type" value="Genomic_DNA"/>
</dbReference>
<dbReference type="PANTHER" id="PTHR46589">
    <property type="entry name" value="APOPTOTIC CHROMATIN CONDENSATION INDUCER IN THE NUCLEUS"/>
    <property type="match status" value="1"/>
</dbReference>
<dbReference type="Proteomes" id="UP000821837">
    <property type="component" value="Chromosome 1"/>
</dbReference>
<protein>
    <recommendedName>
        <fullName evidence="1">SAP domain-containing protein</fullName>
    </recommendedName>
</protein>
<sequence>MADKSEAALDGKALHSLRVVDLRSALEKRGLPKSGSKKELVERLKLQLKIEKLHEESVKAEDRVPNLDRPSAVHQIKWVVKRLLQCQWC</sequence>
<evidence type="ECO:0000313" key="3">
    <source>
        <dbReference type="Proteomes" id="UP000821837"/>
    </source>
</evidence>
<dbReference type="AlphaFoldDB" id="A0A9D4QFH6"/>
<proteinExistence type="predicted"/>
<dbReference type="GO" id="GO:0008380">
    <property type="term" value="P:RNA splicing"/>
    <property type="evidence" value="ECO:0007669"/>
    <property type="project" value="TreeGrafter"/>
</dbReference>
<evidence type="ECO:0000259" key="1">
    <source>
        <dbReference type="PROSITE" id="PS50800"/>
    </source>
</evidence>
<reference evidence="2" key="2">
    <citation type="submission" date="2021-09" db="EMBL/GenBank/DDBJ databases">
        <authorList>
            <person name="Jia N."/>
            <person name="Wang J."/>
            <person name="Shi W."/>
            <person name="Du L."/>
            <person name="Sun Y."/>
            <person name="Zhan W."/>
            <person name="Jiang J."/>
            <person name="Wang Q."/>
            <person name="Zhang B."/>
            <person name="Ji P."/>
            <person name="Sakyi L.B."/>
            <person name="Cui X."/>
            <person name="Yuan T."/>
            <person name="Jiang B."/>
            <person name="Yang W."/>
            <person name="Lam T.T.-Y."/>
            <person name="Chang Q."/>
            <person name="Ding S."/>
            <person name="Wang X."/>
            <person name="Zhu J."/>
            <person name="Ruan X."/>
            <person name="Zhao L."/>
            <person name="Wei J."/>
            <person name="Que T."/>
            <person name="Du C."/>
            <person name="Cheng J."/>
            <person name="Dai P."/>
            <person name="Han X."/>
            <person name="Huang E."/>
            <person name="Gao Y."/>
            <person name="Liu J."/>
            <person name="Shao H."/>
            <person name="Ye R."/>
            <person name="Li L."/>
            <person name="Wei W."/>
            <person name="Wang X."/>
            <person name="Wang C."/>
            <person name="Huo Q."/>
            <person name="Li W."/>
            <person name="Guo W."/>
            <person name="Chen H."/>
            <person name="Chen S."/>
            <person name="Zhou L."/>
            <person name="Zhou L."/>
            <person name="Ni X."/>
            <person name="Tian J."/>
            <person name="Zhou Y."/>
            <person name="Sheng Y."/>
            <person name="Liu T."/>
            <person name="Pan Y."/>
            <person name="Xia L."/>
            <person name="Li J."/>
            <person name="Zhao F."/>
            <person name="Cao W."/>
        </authorList>
    </citation>
    <scope>NUCLEOTIDE SEQUENCE</scope>
    <source>
        <strain evidence="2">Rsan-2018</strain>
        <tissue evidence="2">Larvae</tissue>
    </source>
</reference>
<feature type="domain" description="SAP" evidence="1">
    <location>
        <begin position="14"/>
        <end position="48"/>
    </location>
</feature>
<keyword evidence="3" id="KW-1185">Reference proteome</keyword>
<gene>
    <name evidence="2" type="ORF">HPB52_001458</name>
</gene>
<dbReference type="SMART" id="SM00513">
    <property type="entry name" value="SAP"/>
    <property type="match status" value="1"/>
</dbReference>
<dbReference type="GO" id="GO:0071011">
    <property type="term" value="C:precatalytic spliceosome"/>
    <property type="evidence" value="ECO:0007669"/>
    <property type="project" value="TreeGrafter"/>
</dbReference>
<dbReference type="SUPFAM" id="SSF68906">
    <property type="entry name" value="SAP domain"/>
    <property type="match status" value="1"/>
</dbReference>
<dbReference type="InterPro" id="IPR003034">
    <property type="entry name" value="SAP_dom"/>
</dbReference>